<dbReference type="EMBL" id="CAJHNH020003622">
    <property type="protein sequence ID" value="CAG5129663.1"/>
    <property type="molecule type" value="Genomic_DNA"/>
</dbReference>
<feature type="compositionally biased region" description="Basic residues" evidence="3">
    <location>
        <begin position="386"/>
        <end position="395"/>
    </location>
</feature>
<comment type="caution">
    <text evidence="5">The sequence shown here is derived from an EMBL/GenBank/DDBJ whole genome shotgun (WGS) entry which is preliminary data.</text>
</comment>
<feature type="compositionally biased region" description="Basic and acidic residues" evidence="3">
    <location>
        <begin position="7"/>
        <end position="16"/>
    </location>
</feature>
<feature type="compositionally biased region" description="Polar residues" evidence="3">
    <location>
        <begin position="72"/>
        <end position="82"/>
    </location>
</feature>
<dbReference type="Pfam" id="PF05383">
    <property type="entry name" value="La"/>
    <property type="match status" value="1"/>
</dbReference>
<dbReference type="AlphaFoldDB" id="A0A8S3ZJK2"/>
<evidence type="ECO:0000313" key="5">
    <source>
        <dbReference type="EMBL" id="CAG5129663.1"/>
    </source>
</evidence>
<evidence type="ECO:0000313" key="6">
    <source>
        <dbReference type="Proteomes" id="UP000678393"/>
    </source>
</evidence>
<evidence type="ECO:0000256" key="1">
    <source>
        <dbReference type="ARBA" id="ARBA00022884"/>
    </source>
</evidence>
<dbReference type="SMART" id="SM00715">
    <property type="entry name" value="LA"/>
    <property type="match status" value="1"/>
</dbReference>
<dbReference type="PROSITE" id="PS50961">
    <property type="entry name" value="HTH_LA"/>
    <property type="match status" value="1"/>
</dbReference>
<feature type="region of interest" description="Disordered" evidence="3">
    <location>
        <begin position="1"/>
        <end position="26"/>
    </location>
</feature>
<evidence type="ECO:0000256" key="2">
    <source>
        <dbReference type="PROSITE-ProRule" id="PRU00332"/>
    </source>
</evidence>
<feature type="domain" description="HTH La-type RNA-binding" evidence="4">
    <location>
        <begin position="611"/>
        <end position="703"/>
    </location>
</feature>
<dbReference type="CDD" id="cd07323">
    <property type="entry name" value="LAM"/>
    <property type="match status" value="1"/>
</dbReference>
<feature type="compositionally biased region" description="Polar residues" evidence="3">
    <location>
        <begin position="445"/>
        <end position="456"/>
    </location>
</feature>
<evidence type="ECO:0000259" key="4">
    <source>
        <dbReference type="PROSITE" id="PS50961"/>
    </source>
</evidence>
<name>A0A8S3ZJK2_9EUPU</name>
<accession>A0A8S3ZJK2</accession>
<feature type="region of interest" description="Disordered" evidence="3">
    <location>
        <begin position="50"/>
        <end position="82"/>
    </location>
</feature>
<feature type="compositionally biased region" description="Basic and acidic residues" evidence="3">
    <location>
        <begin position="396"/>
        <end position="406"/>
    </location>
</feature>
<feature type="compositionally biased region" description="Gly residues" evidence="3">
    <location>
        <begin position="510"/>
        <end position="524"/>
    </location>
</feature>
<feature type="region of interest" description="Disordered" evidence="3">
    <location>
        <begin position="345"/>
        <end position="543"/>
    </location>
</feature>
<proteinExistence type="predicted"/>
<evidence type="ECO:0000256" key="3">
    <source>
        <dbReference type="SAM" id="MobiDB-lite"/>
    </source>
</evidence>
<dbReference type="InterPro" id="IPR045180">
    <property type="entry name" value="La_dom_prot"/>
</dbReference>
<keyword evidence="1 2" id="KW-0694">RNA-binding</keyword>
<feature type="compositionally biased region" description="Polar residues" evidence="3">
    <location>
        <begin position="770"/>
        <end position="781"/>
    </location>
</feature>
<protein>
    <recommendedName>
        <fullName evidence="4">HTH La-type RNA-binding domain-containing protein</fullName>
    </recommendedName>
</protein>
<keyword evidence="6" id="KW-1185">Reference proteome</keyword>
<gene>
    <name evidence="5" type="ORF">CUNI_LOCUS15221</name>
</gene>
<feature type="compositionally biased region" description="Basic and acidic residues" evidence="3">
    <location>
        <begin position="429"/>
        <end position="442"/>
    </location>
</feature>
<dbReference type="PANTHER" id="PTHR22792">
    <property type="entry name" value="LUPUS LA PROTEIN-RELATED"/>
    <property type="match status" value="1"/>
</dbReference>
<dbReference type="SUPFAM" id="SSF46785">
    <property type="entry name" value="Winged helix' DNA-binding domain"/>
    <property type="match status" value="1"/>
</dbReference>
<reference evidence="5" key="1">
    <citation type="submission" date="2021-04" db="EMBL/GenBank/DDBJ databases">
        <authorList>
            <consortium name="Molecular Ecology Group"/>
        </authorList>
    </citation>
    <scope>NUCLEOTIDE SEQUENCE</scope>
</reference>
<feature type="compositionally biased region" description="Polar residues" evidence="3">
    <location>
        <begin position="164"/>
        <end position="176"/>
    </location>
</feature>
<dbReference type="Proteomes" id="UP000678393">
    <property type="component" value="Unassembled WGS sequence"/>
</dbReference>
<dbReference type="OrthoDB" id="340227at2759"/>
<feature type="region of interest" description="Disordered" evidence="3">
    <location>
        <begin position="748"/>
        <end position="790"/>
    </location>
</feature>
<organism evidence="5 6">
    <name type="scientific">Candidula unifasciata</name>
    <dbReference type="NCBI Taxonomy" id="100452"/>
    <lineage>
        <taxon>Eukaryota</taxon>
        <taxon>Metazoa</taxon>
        <taxon>Spiralia</taxon>
        <taxon>Lophotrochozoa</taxon>
        <taxon>Mollusca</taxon>
        <taxon>Gastropoda</taxon>
        <taxon>Heterobranchia</taxon>
        <taxon>Euthyneura</taxon>
        <taxon>Panpulmonata</taxon>
        <taxon>Eupulmonata</taxon>
        <taxon>Stylommatophora</taxon>
        <taxon>Helicina</taxon>
        <taxon>Helicoidea</taxon>
        <taxon>Geomitridae</taxon>
        <taxon>Candidula</taxon>
    </lineage>
</organism>
<dbReference type="InterPro" id="IPR036390">
    <property type="entry name" value="WH_DNA-bd_sf"/>
</dbReference>
<sequence length="790" mass="85771">MAAASAVKDEPSETGHGENQNNLPLKVEGNQDCFKTTMAVERQGLLADTGKTHEKCDKSEQSAKKFVDAPLPTTNPWTKRSSSLTLAAETNLNPQIPDFKKAPQVNAVPQVNAAPHVNAVPQGNGAPQMIAAPQKGGRGGGKTPASNIESVKNEKPKSQKSKTELNGNKQAENSQKPKIKKFGEDYVEAPLPTVNPWKKPVGANMASGLVIPARVEQDPTPAAAVVVSPVSFSKELWSVEKTFQADLKKDVMPLEIAANETEPKKAASPALVDDSWPTLHEVKVPEPNQTMPPKATKSPRVKATPASSTTVSTTPTEIEPVVSGIASAPVTTSIDVSPALLEHTGEAPVETQTVQTQTQTDSGGDDSSKENKETSGNDDDTSNAVRSKKGTKPKWQRMEIEHPKPDRRNRRSRSQGRGFSPPRRGGRPAGDRFNRPNRRSEAGPDSQNWRANMIPQTDNTATDPVVTPTTDTDNAATTDAAHTTINTGDHARGGPGMNFTGNRNPRGRGAPRGNGLRRGGGRGRGGVRETKSPPFQANPHSWNHEPVFPVITQDQETIQVPWSQGFNRVHSIPRVPPINPAVMLGMEANLFLQEQIMNLLGQASVYYDVTSNTYPAPSETLKHQVEYYFSEHNLVKDTFLRKKMDKQGWVELELVLSFNKVKALNADYKSLIQAIRFSDKLELSEHEDYVRTLNCPESWPIEPDVPELLPPVEIQRVAAMSTLHSDAPEFIPGKPFVLRNLASSVPVTKEDDVVPNSESQDTPTEEQDSLVGTSASASSLATVPPMLSSR</sequence>
<feature type="compositionally biased region" description="Basic and acidic residues" evidence="3">
    <location>
        <begin position="151"/>
        <end position="163"/>
    </location>
</feature>
<feature type="compositionally biased region" description="Basic and acidic residues" evidence="3">
    <location>
        <begin position="366"/>
        <end position="375"/>
    </location>
</feature>
<dbReference type="InterPro" id="IPR006630">
    <property type="entry name" value="La_HTH"/>
</dbReference>
<dbReference type="InterPro" id="IPR036388">
    <property type="entry name" value="WH-like_DNA-bd_sf"/>
</dbReference>
<dbReference type="GO" id="GO:0003723">
    <property type="term" value="F:RNA binding"/>
    <property type="evidence" value="ECO:0007669"/>
    <property type="project" value="UniProtKB-UniRule"/>
</dbReference>
<feature type="compositionally biased region" description="Low complexity" evidence="3">
    <location>
        <begin position="351"/>
        <end position="360"/>
    </location>
</feature>
<feature type="region of interest" description="Disordered" evidence="3">
    <location>
        <begin position="282"/>
        <end position="316"/>
    </location>
</feature>
<dbReference type="Gene3D" id="1.10.10.10">
    <property type="entry name" value="Winged helix-like DNA-binding domain superfamily/Winged helix DNA-binding domain"/>
    <property type="match status" value="1"/>
</dbReference>
<feature type="region of interest" description="Disordered" evidence="3">
    <location>
        <begin position="117"/>
        <end position="179"/>
    </location>
</feature>
<feature type="compositionally biased region" description="Basic and acidic residues" evidence="3">
    <location>
        <begin position="50"/>
        <end position="67"/>
    </location>
</feature>
<feature type="compositionally biased region" description="Low complexity" evidence="3">
    <location>
        <begin position="457"/>
        <end position="484"/>
    </location>
</feature>
<feature type="compositionally biased region" description="Low complexity" evidence="3">
    <location>
        <begin position="303"/>
        <end position="316"/>
    </location>
</feature>